<dbReference type="AlphaFoldDB" id="A0A1H7ICF8"/>
<evidence type="ECO:0000313" key="2">
    <source>
        <dbReference type="Proteomes" id="UP000199421"/>
    </source>
</evidence>
<dbReference type="RefSeq" id="WP_093318131.1">
    <property type="nucleotide sequence ID" value="NZ_FOAF01000001.1"/>
</dbReference>
<keyword evidence="2" id="KW-1185">Reference proteome</keyword>
<name>A0A1H7ICF8_OLID1</name>
<proteinExistence type="predicted"/>
<dbReference type="STRING" id="407022.SAMN05661044_00606"/>
<dbReference type="OrthoDB" id="4951670at2"/>
<evidence type="ECO:0000313" key="1">
    <source>
        <dbReference type="EMBL" id="SEK58295.1"/>
    </source>
</evidence>
<reference evidence="2" key="1">
    <citation type="submission" date="2016-10" db="EMBL/GenBank/DDBJ databases">
        <authorList>
            <person name="Varghese N."/>
            <person name="Submissions S."/>
        </authorList>
    </citation>
    <scope>NUCLEOTIDE SEQUENCE [LARGE SCALE GENOMIC DNA]</scope>
    <source>
        <strain evidence="2">DSM 18733</strain>
    </source>
</reference>
<organism evidence="1 2">
    <name type="scientific">Olivibacter domesticus</name>
    <name type="common">Pseudosphingobacterium domesticum</name>
    <dbReference type="NCBI Taxonomy" id="407022"/>
    <lineage>
        <taxon>Bacteria</taxon>
        <taxon>Pseudomonadati</taxon>
        <taxon>Bacteroidota</taxon>
        <taxon>Sphingobacteriia</taxon>
        <taxon>Sphingobacteriales</taxon>
        <taxon>Sphingobacteriaceae</taxon>
        <taxon>Olivibacter</taxon>
    </lineage>
</organism>
<protein>
    <submittedName>
        <fullName evidence="1">Uncharacterized protein</fullName>
    </submittedName>
</protein>
<dbReference type="EMBL" id="FOAF01000001">
    <property type="protein sequence ID" value="SEK58295.1"/>
    <property type="molecule type" value="Genomic_DNA"/>
</dbReference>
<accession>A0A1H7ICF8</accession>
<sequence length="167" mass="19169">MYNIYFAGEKIIVAIDKTSVKMLDTEPLLKYFTFIGSQPEEYVGSIMIGFGGYDNDIRAVYEIPEIREFYANLYNDFPALLLFLSREEFEGNSAFEIFFLMLTELDIAKEKIGGALYRIDKEQSILHVSTSLRAIGKLLEDVDISIDEKVKMVKDIEKAFKVVFSDK</sequence>
<gene>
    <name evidence="1" type="ORF">SAMN05661044_00606</name>
</gene>
<dbReference type="Proteomes" id="UP000199421">
    <property type="component" value="Unassembled WGS sequence"/>
</dbReference>